<evidence type="ECO:0000313" key="2">
    <source>
        <dbReference type="Proteomes" id="UP000038830"/>
    </source>
</evidence>
<accession>A0A0H5C7E2</accession>
<dbReference type="AlphaFoldDB" id="A0A0H5C7E2"/>
<evidence type="ECO:0000313" key="1">
    <source>
        <dbReference type="EMBL" id="CEP24023.1"/>
    </source>
</evidence>
<sequence length="180" mass="20332">MISVHEMSSPIDSPFHNDFGNYGTDTLTQTQTYQFQRRVILQYVINHSLSLIINGYGPKFCWNMDDLHRRGVLSFVSTLSKRCGLSLVQFQQVCVVLSRYLDAVDEVDIPLKQVILGVVILIQGVNSNPWDKITGITSPVIAQIVAHLGLDESDLQVDETEMDTINQQMKSLIYARFNVV</sequence>
<name>A0A0H5C7E2_CYBJN</name>
<proteinExistence type="predicted"/>
<organism evidence="1 2">
    <name type="scientific">Cyberlindnera jadinii (strain ATCC 18201 / CBS 1600 / BCRC 20928 / JCM 3617 / NBRC 0987 / NRRL Y-1542)</name>
    <name type="common">Torula yeast</name>
    <name type="synonym">Candida utilis</name>
    <dbReference type="NCBI Taxonomy" id="983966"/>
    <lineage>
        <taxon>Eukaryota</taxon>
        <taxon>Fungi</taxon>
        <taxon>Dikarya</taxon>
        <taxon>Ascomycota</taxon>
        <taxon>Saccharomycotina</taxon>
        <taxon>Saccharomycetes</taxon>
        <taxon>Phaffomycetales</taxon>
        <taxon>Phaffomycetaceae</taxon>
        <taxon>Cyberlindnera</taxon>
    </lineage>
</organism>
<reference evidence="2" key="1">
    <citation type="journal article" date="2015" name="J. Biotechnol.">
        <title>The structure of the Cyberlindnera jadinii genome and its relation to Candida utilis analyzed by the occurrence of single nucleotide polymorphisms.</title>
        <authorList>
            <person name="Rupp O."/>
            <person name="Brinkrolf K."/>
            <person name="Buerth C."/>
            <person name="Kunigo M."/>
            <person name="Schneider J."/>
            <person name="Jaenicke S."/>
            <person name="Goesmann A."/>
            <person name="Puehler A."/>
            <person name="Jaeger K.-E."/>
            <person name="Ernst J.F."/>
        </authorList>
    </citation>
    <scope>NUCLEOTIDE SEQUENCE [LARGE SCALE GENOMIC DNA]</scope>
    <source>
        <strain evidence="2">ATCC 18201 / CBS 1600 / BCRC 20928 / JCM 3617 / NBRC 0987 / NRRL Y-1542</strain>
    </source>
</reference>
<dbReference type="Proteomes" id="UP000038830">
    <property type="component" value="Unassembled WGS sequence"/>
</dbReference>
<protein>
    <submittedName>
        <fullName evidence="1">Uncharacterized protein</fullName>
    </submittedName>
</protein>
<dbReference type="EMBL" id="CDQK01000005">
    <property type="protein sequence ID" value="CEP24023.1"/>
    <property type="molecule type" value="Genomic_DNA"/>
</dbReference>
<gene>
    <name evidence="1" type="ORF">BN1211_4731</name>
</gene>